<dbReference type="STRING" id="1314777.A0A164N6X6"/>
<organism evidence="4 5">
    <name type="scientific">Sistotremastrum niveocremeum HHB9708</name>
    <dbReference type="NCBI Taxonomy" id="1314777"/>
    <lineage>
        <taxon>Eukaryota</taxon>
        <taxon>Fungi</taxon>
        <taxon>Dikarya</taxon>
        <taxon>Basidiomycota</taxon>
        <taxon>Agaricomycotina</taxon>
        <taxon>Agaricomycetes</taxon>
        <taxon>Sistotremastrales</taxon>
        <taxon>Sistotremastraceae</taxon>
        <taxon>Sertulicium</taxon>
        <taxon>Sertulicium niveocremeum</taxon>
    </lineage>
</organism>
<feature type="transmembrane region" description="Helical" evidence="2">
    <location>
        <begin position="49"/>
        <end position="68"/>
    </location>
</feature>
<dbReference type="InterPro" id="IPR029069">
    <property type="entry name" value="HotDog_dom_sf"/>
</dbReference>
<reference evidence="4 5" key="1">
    <citation type="journal article" date="2016" name="Mol. Biol. Evol.">
        <title>Comparative Genomics of Early-Diverging Mushroom-Forming Fungi Provides Insights into the Origins of Lignocellulose Decay Capabilities.</title>
        <authorList>
            <person name="Nagy L.G."/>
            <person name="Riley R."/>
            <person name="Tritt A."/>
            <person name="Adam C."/>
            <person name="Daum C."/>
            <person name="Floudas D."/>
            <person name="Sun H."/>
            <person name="Yadav J.S."/>
            <person name="Pangilinan J."/>
            <person name="Larsson K.H."/>
            <person name="Matsuura K."/>
            <person name="Barry K."/>
            <person name="Labutti K."/>
            <person name="Kuo R."/>
            <person name="Ohm R.A."/>
            <person name="Bhattacharya S.S."/>
            <person name="Shirouzu T."/>
            <person name="Yoshinaga Y."/>
            <person name="Martin F.M."/>
            <person name="Grigoriev I.V."/>
            <person name="Hibbett D.S."/>
        </authorList>
    </citation>
    <scope>NUCLEOTIDE SEQUENCE [LARGE SCALE GENOMIC DNA]</scope>
    <source>
        <strain evidence="4 5">HHB9708</strain>
    </source>
</reference>
<feature type="domain" description="Thioesterase" evidence="3">
    <location>
        <begin position="180"/>
        <end position="254"/>
    </location>
</feature>
<evidence type="ECO:0000256" key="1">
    <source>
        <dbReference type="SAM" id="MobiDB-lite"/>
    </source>
</evidence>
<dbReference type="InterPro" id="IPR052061">
    <property type="entry name" value="PTE-AB_protein"/>
</dbReference>
<keyword evidence="2" id="KW-1133">Transmembrane helix</keyword>
<dbReference type="Pfam" id="PF03061">
    <property type="entry name" value="4HBT"/>
    <property type="match status" value="1"/>
</dbReference>
<evidence type="ECO:0000256" key="2">
    <source>
        <dbReference type="SAM" id="Phobius"/>
    </source>
</evidence>
<proteinExistence type="predicted"/>
<dbReference type="OrthoDB" id="506431at2759"/>
<evidence type="ECO:0000313" key="4">
    <source>
        <dbReference type="EMBL" id="KZS87412.1"/>
    </source>
</evidence>
<keyword evidence="4" id="KW-0413">Isomerase</keyword>
<dbReference type="EMBL" id="KV419450">
    <property type="protein sequence ID" value="KZS87412.1"/>
    <property type="molecule type" value="Genomic_DNA"/>
</dbReference>
<keyword evidence="2" id="KW-0812">Transmembrane</keyword>
<sequence>MCSARNISQISRRYLSQATHHPPHEAPHATHLHAPQHIPRRRNLRRTTGLLVSGTLLGATTFTLGALYPPDPLLFISPRSAAGPPDPSSQLAITLTNSLESSLHSLPYLQKLRNRADADEWYETRPFVNYPEERKVNSLTQGALRGAGKMALYPLVRARKDEKEAIVIVHVGRGVCGHEGIVHGGLLATILDESLARVAFQHLPNNLGVTANLNINYKAATKADQFIVIHTKLESAKGRKAVVSGEITDLDGKLLVDASAVFVEPKYAKYLNTNAIKEALGEPTHAPILPGSGAPIPIPPSATPAQSS</sequence>
<dbReference type="Gene3D" id="3.10.129.10">
    <property type="entry name" value="Hotdog Thioesterase"/>
    <property type="match status" value="1"/>
</dbReference>
<accession>A0A164N6X6</accession>
<keyword evidence="5" id="KW-1185">Reference proteome</keyword>
<feature type="region of interest" description="Disordered" evidence="1">
    <location>
        <begin position="288"/>
        <end position="308"/>
    </location>
</feature>
<dbReference type="SUPFAM" id="SSF54637">
    <property type="entry name" value="Thioesterase/thiol ester dehydrase-isomerase"/>
    <property type="match status" value="1"/>
</dbReference>
<evidence type="ECO:0000313" key="5">
    <source>
        <dbReference type="Proteomes" id="UP000076722"/>
    </source>
</evidence>
<keyword evidence="2" id="KW-0472">Membrane</keyword>
<dbReference type="CDD" id="cd03443">
    <property type="entry name" value="PaaI_thioesterase"/>
    <property type="match status" value="1"/>
</dbReference>
<dbReference type="AlphaFoldDB" id="A0A164N6X6"/>
<dbReference type="PANTHER" id="PTHR47260">
    <property type="entry name" value="UPF0644 PROTEIN PB2B4.06"/>
    <property type="match status" value="1"/>
</dbReference>
<evidence type="ECO:0000259" key="3">
    <source>
        <dbReference type="Pfam" id="PF03061"/>
    </source>
</evidence>
<gene>
    <name evidence="4" type="ORF">SISNIDRAFT_553174</name>
</gene>
<protein>
    <submittedName>
        <fullName evidence="4">Thioesterase/thiol ester dehydrase-isomerase</fullName>
    </submittedName>
</protein>
<dbReference type="PANTHER" id="PTHR47260:SF1">
    <property type="entry name" value="UPF0644 PROTEIN PB2B4.06"/>
    <property type="match status" value="1"/>
</dbReference>
<dbReference type="InterPro" id="IPR006683">
    <property type="entry name" value="Thioestr_dom"/>
</dbReference>
<dbReference type="GO" id="GO:0016853">
    <property type="term" value="F:isomerase activity"/>
    <property type="evidence" value="ECO:0007669"/>
    <property type="project" value="UniProtKB-KW"/>
</dbReference>
<name>A0A164N6X6_9AGAM</name>
<dbReference type="Proteomes" id="UP000076722">
    <property type="component" value="Unassembled WGS sequence"/>
</dbReference>